<gene>
    <name evidence="2" type="ORF">SAMN04489812_1476</name>
</gene>
<sequence length="777" mass="83578">MPEPSNRPTVAVRSRRSGRVRRGATGALIAAFGLTMVISVSQPGDADPRNTELTDFAPVGDGGPADEAGLDLGANWTIFGAAPGQKATAPTAAGFDTVVDGRTVKQINVSFSANPDVATEDSVTLTSTSRDGGRTFLTTQPTDWASLSYLRLSDGSIKEVDFIPEWADSGHTAIVLDVHSSDDLGETWTGTKAPVTPPEGKKFALERGLRITRGLMELPDGTLLQPAYTQYAGDVGWRSILLQSTDDGGSWTVRSTIATSASADYPVNEATISFTRDSDRMVAVIRQGTGAGSALVHPLLQTFSDDLGKTWSDPTELLGPDGEPVDGIQPTMVLQPNGMLLMSTGRPANRVYVSADGSGEHWELADTVFDNAPKTTNTEQGNAGQERYFGSGGNTSMIGAGANRTLFFYDTCITNNWCHSYNEQYSIGARYVSAVTPGVGKIDVLSKLLDHTATLSGSFADTPATFPEQRPEGAFDGSSTPRAATVLHDAKGGKPSMTLQLDRTYSLNKIGLMLGDGQPLDATVQLSTDGKAWGAPVIKARQRTDHAMSYSSFADTRARYVRVTGAESVTTPITEMELYAADIDTFENDAELAIPRGWSKSKNVNVQSIAPGGYHSQRALRIEDRYTDQAASISKITSDTDHQVTDFRLAYEFGGDPLYFAIQGRSQTGADPVDRWHFRIIDPQTSKPQLQTYSAGRWQTFGTLPGLEITNVANPVGKWHQVHVDATATKAEVTIDGRVFTTSMAAEPATLLSGLRFHSDGMELYHTEMWIDDVEIS</sequence>
<organism evidence="2 3">
    <name type="scientific">Microlunatus soli</name>
    <dbReference type="NCBI Taxonomy" id="630515"/>
    <lineage>
        <taxon>Bacteria</taxon>
        <taxon>Bacillati</taxon>
        <taxon>Actinomycetota</taxon>
        <taxon>Actinomycetes</taxon>
        <taxon>Propionibacteriales</taxon>
        <taxon>Propionibacteriaceae</taxon>
        <taxon>Microlunatus</taxon>
    </lineage>
</organism>
<dbReference type="SUPFAM" id="SSF49785">
    <property type="entry name" value="Galactose-binding domain-like"/>
    <property type="match status" value="1"/>
</dbReference>
<name>A0A1H1R262_9ACTN</name>
<dbReference type="InterPro" id="IPR011040">
    <property type="entry name" value="Sialidase"/>
</dbReference>
<protein>
    <submittedName>
        <fullName evidence="2">BNR repeat-like domain-containing protein</fullName>
    </submittedName>
</protein>
<dbReference type="STRING" id="630515.SAMN04489812_1476"/>
<dbReference type="Pfam" id="PF13088">
    <property type="entry name" value="BNR_2"/>
    <property type="match status" value="1"/>
</dbReference>
<dbReference type="InterPro" id="IPR036278">
    <property type="entry name" value="Sialidase_sf"/>
</dbReference>
<evidence type="ECO:0000313" key="2">
    <source>
        <dbReference type="EMBL" id="SDS29720.1"/>
    </source>
</evidence>
<feature type="domain" description="Sialidase" evidence="1">
    <location>
        <begin position="179"/>
        <end position="363"/>
    </location>
</feature>
<proteinExistence type="predicted"/>
<dbReference type="Gene3D" id="2.60.120.560">
    <property type="entry name" value="Exo-inulinase, domain 1"/>
    <property type="match status" value="1"/>
</dbReference>
<evidence type="ECO:0000259" key="1">
    <source>
        <dbReference type="Pfam" id="PF13088"/>
    </source>
</evidence>
<dbReference type="AlphaFoldDB" id="A0A1H1R262"/>
<dbReference type="Proteomes" id="UP000199103">
    <property type="component" value="Chromosome I"/>
</dbReference>
<evidence type="ECO:0000313" key="3">
    <source>
        <dbReference type="Proteomes" id="UP000199103"/>
    </source>
</evidence>
<dbReference type="RefSeq" id="WP_172836091.1">
    <property type="nucleotide sequence ID" value="NZ_LT629772.1"/>
</dbReference>
<dbReference type="Gene3D" id="2.60.120.260">
    <property type="entry name" value="Galactose-binding domain-like"/>
    <property type="match status" value="1"/>
</dbReference>
<keyword evidence="3" id="KW-1185">Reference proteome</keyword>
<accession>A0A1H1R262</accession>
<dbReference type="Gene3D" id="2.120.10.10">
    <property type="match status" value="1"/>
</dbReference>
<reference evidence="2 3" key="1">
    <citation type="submission" date="2016-10" db="EMBL/GenBank/DDBJ databases">
        <authorList>
            <person name="de Groot N.N."/>
        </authorList>
    </citation>
    <scope>NUCLEOTIDE SEQUENCE [LARGE SCALE GENOMIC DNA]</scope>
    <source>
        <strain evidence="2 3">DSM 21800</strain>
    </source>
</reference>
<dbReference type="InterPro" id="IPR008979">
    <property type="entry name" value="Galactose-bd-like_sf"/>
</dbReference>
<dbReference type="EMBL" id="LT629772">
    <property type="protein sequence ID" value="SDS29720.1"/>
    <property type="molecule type" value="Genomic_DNA"/>
</dbReference>
<dbReference type="CDD" id="cd15482">
    <property type="entry name" value="Sialidase_non-viral"/>
    <property type="match status" value="1"/>
</dbReference>
<dbReference type="SUPFAM" id="SSF50939">
    <property type="entry name" value="Sialidases"/>
    <property type="match status" value="1"/>
</dbReference>